<dbReference type="GeneID" id="65098376"/>
<dbReference type="RefSeq" id="WP_214419286.1">
    <property type="nucleotide sequence ID" value="NZ_CP075546.1"/>
</dbReference>
<dbReference type="SUPFAM" id="SSF54862">
    <property type="entry name" value="4Fe-4S ferredoxins"/>
    <property type="match status" value="1"/>
</dbReference>
<dbReference type="GO" id="GO:0010181">
    <property type="term" value="F:FMN binding"/>
    <property type="evidence" value="ECO:0007669"/>
    <property type="project" value="InterPro"/>
</dbReference>
<dbReference type="PROSITE" id="PS00198">
    <property type="entry name" value="4FE4S_FER_1"/>
    <property type="match status" value="1"/>
</dbReference>
<dbReference type="InterPro" id="IPR047964">
    <property type="entry name" value="EFR1-like"/>
</dbReference>
<feature type="domain" description="4Fe-4S ferredoxin-type" evidence="2">
    <location>
        <begin position="217"/>
        <end position="243"/>
    </location>
</feature>
<proteinExistence type="predicted"/>
<dbReference type="EMBL" id="CP075546">
    <property type="protein sequence ID" value="QVV88477.1"/>
    <property type="molecule type" value="Genomic_DNA"/>
</dbReference>
<organism evidence="3 4">
    <name type="scientific">Methanospirillum purgamenti</name>
    <dbReference type="NCBI Taxonomy" id="2834276"/>
    <lineage>
        <taxon>Archaea</taxon>
        <taxon>Methanobacteriati</taxon>
        <taxon>Methanobacteriota</taxon>
        <taxon>Stenosarchaea group</taxon>
        <taxon>Methanomicrobia</taxon>
        <taxon>Methanomicrobiales</taxon>
        <taxon>Methanospirillaceae</taxon>
        <taxon>Methanospirillum</taxon>
    </lineage>
</organism>
<dbReference type="InterPro" id="IPR017896">
    <property type="entry name" value="4Fe4S_Fe-S-bd"/>
</dbReference>
<dbReference type="Gene3D" id="3.40.50.360">
    <property type="match status" value="1"/>
</dbReference>
<name>A0A8E7AVQ9_9EURY</name>
<dbReference type="AlphaFoldDB" id="A0A8E7AVQ9"/>
<feature type="domain" description="4Fe-4S ferredoxin-type" evidence="2">
    <location>
        <begin position="184"/>
        <end position="215"/>
    </location>
</feature>
<dbReference type="PANTHER" id="PTHR43122:SF1">
    <property type="entry name" value="IRON-SULFUR-BINDING PROTEIN"/>
    <property type="match status" value="1"/>
</dbReference>
<dbReference type="InterPro" id="IPR008254">
    <property type="entry name" value="Flavodoxin/NO_synth"/>
</dbReference>
<evidence type="ECO:0000313" key="4">
    <source>
        <dbReference type="Proteomes" id="UP000680656"/>
    </source>
</evidence>
<sequence>MKAKSVKLVYFSPTGTTKKVLLSIANGITSDRVECIDITRPETRKTPMKTSEDELLIVGVPVYMGRVPALIIDWLNAIQAHHTPTVCVVVYGNRVYEDALLELKKIIQQCGGIPIAGGAYIGEHSFSTDATPTAAGRPDIDDIRHAEEFGRKIKEKLQSVTSISELSEIEIPGMYPYRGDSTLWTVDFISVSDKCTQCGICAELCPTGAIDPQNSSKIQVEKCITCCACIKNCPEHARTMKPGLVQDASIRLHTLYSEPKKPEYYV</sequence>
<dbReference type="InterPro" id="IPR017900">
    <property type="entry name" value="4Fe4S_Fe_S_CS"/>
</dbReference>
<dbReference type="GO" id="GO:0016491">
    <property type="term" value="F:oxidoreductase activity"/>
    <property type="evidence" value="ECO:0007669"/>
    <property type="project" value="UniProtKB-ARBA"/>
</dbReference>
<evidence type="ECO:0000313" key="3">
    <source>
        <dbReference type="EMBL" id="QVV88477.1"/>
    </source>
</evidence>
<evidence type="ECO:0000259" key="2">
    <source>
        <dbReference type="PROSITE" id="PS51379"/>
    </source>
</evidence>
<dbReference type="KEGG" id="mrtj:KHC33_14290"/>
<dbReference type="InterPro" id="IPR029039">
    <property type="entry name" value="Flavoprotein-like_sf"/>
</dbReference>
<keyword evidence="4" id="KW-1185">Reference proteome</keyword>
<feature type="domain" description="Flavodoxin-like" evidence="1">
    <location>
        <begin position="6"/>
        <end position="154"/>
    </location>
</feature>
<reference evidence="3 4" key="1">
    <citation type="submission" date="2021-05" db="EMBL/GenBank/DDBJ databases">
        <title>A novel Methanospirillum isolate from a pyrite-forming mixed culture.</title>
        <authorList>
            <person name="Bunk B."/>
            <person name="Sproer C."/>
            <person name="Spring S."/>
            <person name="Pester M."/>
        </authorList>
    </citation>
    <scope>NUCLEOTIDE SEQUENCE [LARGE SCALE GENOMIC DNA]</scope>
    <source>
        <strain evidence="3 4">J.3.6.1-F.2.7.3</strain>
    </source>
</reference>
<accession>A0A8E7AVQ9</accession>
<dbReference type="Pfam" id="PF00037">
    <property type="entry name" value="Fer4"/>
    <property type="match status" value="1"/>
</dbReference>
<dbReference type="SUPFAM" id="SSF52218">
    <property type="entry name" value="Flavoproteins"/>
    <property type="match status" value="1"/>
</dbReference>
<dbReference type="PANTHER" id="PTHR43122">
    <property type="entry name" value="FERREDOXIN SUBUNIT OF PYRUVATE:FLAVODOXIN OXIDOREDUCTASE-RELATED"/>
    <property type="match status" value="1"/>
</dbReference>
<protein>
    <submittedName>
        <fullName evidence="3">EFR1 family ferrodoxin</fullName>
    </submittedName>
</protein>
<dbReference type="PROSITE" id="PS50902">
    <property type="entry name" value="FLAVODOXIN_LIKE"/>
    <property type="match status" value="1"/>
</dbReference>
<evidence type="ECO:0000259" key="1">
    <source>
        <dbReference type="PROSITE" id="PS50902"/>
    </source>
</evidence>
<dbReference type="PROSITE" id="PS51379">
    <property type="entry name" value="4FE4S_FER_2"/>
    <property type="match status" value="2"/>
</dbReference>
<dbReference type="NCBIfam" id="NF038196">
    <property type="entry name" value="ferrodoxin_EFR1"/>
    <property type="match status" value="1"/>
</dbReference>
<gene>
    <name evidence="3" type="ORF">KHC33_14290</name>
</gene>
<dbReference type="Proteomes" id="UP000680656">
    <property type="component" value="Chromosome"/>
</dbReference>
<dbReference type="Gene3D" id="3.30.70.20">
    <property type="match status" value="1"/>
</dbReference>